<evidence type="ECO:0000313" key="2">
    <source>
        <dbReference type="EMBL" id="TDO23275.1"/>
    </source>
</evidence>
<dbReference type="Proteomes" id="UP000295499">
    <property type="component" value="Unassembled WGS sequence"/>
</dbReference>
<keyword evidence="1" id="KW-0812">Transmembrane</keyword>
<reference evidence="2 3" key="1">
    <citation type="submission" date="2019-03" db="EMBL/GenBank/DDBJ databases">
        <title>Genomic Encyclopedia of Archaeal and Bacterial Type Strains, Phase II (KMG-II): from individual species to whole genera.</title>
        <authorList>
            <person name="Goeker M."/>
        </authorList>
    </citation>
    <scope>NUCLEOTIDE SEQUENCE [LARGE SCALE GENOMIC DNA]</scope>
    <source>
        <strain evidence="2 3">DSM 19034</strain>
    </source>
</reference>
<name>A0A4R6IMT9_9SPHI</name>
<keyword evidence="1" id="KW-0472">Membrane</keyword>
<comment type="caution">
    <text evidence="2">The sequence shown here is derived from an EMBL/GenBank/DDBJ whole genome shotgun (WGS) entry which is preliminary data.</text>
</comment>
<proteinExistence type="predicted"/>
<gene>
    <name evidence="2" type="ORF">CLV32_2264</name>
</gene>
<sequence length="151" mass="17161">MYTESPSENHGLIFKLSILSLFAVLLALLTLKNESMKKHSNTVFANFSPFSFEYKQELARQLASRRGEELNYWFNRHFQMNGKDYLDVTIKGDGLQANSAIEINDWSKLEALKAASGDAYRGAELDNLKFDIVQNGSNINFVFKDLNAVIE</sequence>
<protein>
    <submittedName>
        <fullName evidence="2">Uncharacterized protein</fullName>
    </submittedName>
</protein>
<feature type="transmembrane region" description="Helical" evidence="1">
    <location>
        <begin position="12"/>
        <end position="31"/>
    </location>
</feature>
<organism evidence="2 3">
    <name type="scientific">Pedobacter duraquae</name>
    <dbReference type="NCBI Taxonomy" id="425511"/>
    <lineage>
        <taxon>Bacteria</taxon>
        <taxon>Pseudomonadati</taxon>
        <taxon>Bacteroidota</taxon>
        <taxon>Sphingobacteriia</taxon>
        <taxon>Sphingobacteriales</taxon>
        <taxon>Sphingobacteriaceae</taxon>
        <taxon>Pedobacter</taxon>
    </lineage>
</organism>
<accession>A0A4R6IMT9</accession>
<keyword evidence="3" id="KW-1185">Reference proteome</keyword>
<dbReference type="AlphaFoldDB" id="A0A4R6IMT9"/>
<keyword evidence="1" id="KW-1133">Transmembrane helix</keyword>
<dbReference type="EMBL" id="SNWM01000002">
    <property type="protein sequence ID" value="TDO23275.1"/>
    <property type="molecule type" value="Genomic_DNA"/>
</dbReference>
<evidence type="ECO:0000313" key="3">
    <source>
        <dbReference type="Proteomes" id="UP000295499"/>
    </source>
</evidence>
<evidence type="ECO:0000256" key="1">
    <source>
        <dbReference type="SAM" id="Phobius"/>
    </source>
</evidence>